<organism evidence="2">
    <name type="scientific">marine metagenome</name>
    <dbReference type="NCBI Taxonomy" id="408172"/>
    <lineage>
        <taxon>unclassified sequences</taxon>
        <taxon>metagenomes</taxon>
        <taxon>ecological metagenomes</taxon>
    </lineage>
</organism>
<evidence type="ECO:0000256" key="1">
    <source>
        <dbReference type="SAM" id="Phobius"/>
    </source>
</evidence>
<protein>
    <submittedName>
        <fullName evidence="2">Uncharacterized protein</fullName>
    </submittedName>
</protein>
<feature type="transmembrane region" description="Helical" evidence="1">
    <location>
        <begin position="63"/>
        <end position="82"/>
    </location>
</feature>
<feature type="non-terminal residue" evidence="2">
    <location>
        <position position="89"/>
    </location>
</feature>
<accession>A0A383B7R7</accession>
<sequence>MFELVLGFAGKALAIALVLFLVSRVAERLGPFMASVLMAMPMNAGPGYFFVSLEVSPKFLSEGALMSFAATSGVLVFTGFYIQAVRRFD</sequence>
<name>A0A383B7R7_9ZZZZ</name>
<dbReference type="EMBL" id="UINC01198202">
    <property type="protein sequence ID" value="SVE16052.1"/>
    <property type="molecule type" value="Genomic_DNA"/>
</dbReference>
<feature type="transmembrane region" description="Helical" evidence="1">
    <location>
        <begin position="29"/>
        <end position="51"/>
    </location>
</feature>
<keyword evidence="1" id="KW-1133">Transmembrane helix</keyword>
<reference evidence="2" key="1">
    <citation type="submission" date="2018-05" db="EMBL/GenBank/DDBJ databases">
        <authorList>
            <person name="Lanie J.A."/>
            <person name="Ng W.-L."/>
            <person name="Kazmierczak K.M."/>
            <person name="Andrzejewski T.M."/>
            <person name="Davidsen T.M."/>
            <person name="Wayne K.J."/>
            <person name="Tettelin H."/>
            <person name="Glass J.I."/>
            <person name="Rusch D."/>
            <person name="Podicherti R."/>
            <person name="Tsui H.-C.T."/>
            <person name="Winkler M.E."/>
        </authorList>
    </citation>
    <scope>NUCLEOTIDE SEQUENCE</scope>
</reference>
<keyword evidence="1" id="KW-0472">Membrane</keyword>
<keyword evidence="1" id="KW-0812">Transmembrane</keyword>
<proteinExistence type="predicted"/>
<gene>
    <name evidence="2" type="ORF">METZ01_LOCUS468906</name>
</gene>
<evidence type="ECO:0000313" key="2">
    <source>
        <dbReference type="EMBL" id="SVE16052.1"/>
    </source>
</evidence>
<feature type="transmembrane region" description="Helical" evidence="1">
    <location>
        <begin position="6"/>
        <end position="22"/>
    </location>
</feature>
<dbReference type="AlphaFoldDB" id="A0A383B7R7"/>